<evidence type="ECO:0000313" key="7">
    <source>
        <dbReference type="Proteomes" id="UP000184076"/>
    </source>
</evidence>
<evidence type="ECO:0000313" key="6">
    <source>
        <dbReference type="EMBL" id="SHF88087.1"/>
    </source>
</evidence>
<dbReference type="PANTHER" id="PTHR48111:SF40">
    <property type="entry name" value="PHOSPHATE REGULON TRANSCRIPTIONAL REGULATORY PROTEIN PHOB"/>
    <property type="match status" value="1"/>
</dbReference>
<dbReference type="PROSITE" id="PS50110">
    <property type="entry name" value="RESPONSE_REGULATORY"/>
    <property type="match status" value="1"/>
</dbReference>
<dbReference type="SUPFAM" id="SSF52172">
    <property type="entry name" value="CheY-like"/>
    <property type="match status" value="1"/>
</dbReference>
<reference evidence="7" key="1">
    <citation type="submission" date="2016-11" db="EMBL/GenBank/DDBJ databases">
        <authorList>
            <person name="Varghese N."/>
            <person name="Submissions S."/>
        </authorList>
    </citation>
    <scope>NUCLEOTIDE SEQUENCE [LARGE SCALE GENOMIC DNA]</scope>
    <source>
        <strain evidence="7">DSM 9756</strain>
    </source>
</reference>
<dbReference type="EMBL" id="FQVB01000030">
    <property type="protein sequence ID" value="SHF88087.1"/>
    <property type="molecule type" value="Genomic_DNA"/>
</dbReference>
<keyword evidence="1 4" id="KW-0597">Phosphoprotein</keyword>
<dbReference type="Pfam" id="PF00072">
    <property type="entry name" value="Response_reg"/>
    <property type="match status" value="1"/>
</dbReference>
<protein>
    <submittedName>
        <fullName evidence="6">Response regulator receiver domain-containing protein</fullName>
    </submittedName>
</protein>
<evidence type="ECO:0000256" key="3">
    <source>
        <dbReference type="ARBA" id="ARBA00023125"/>
    </source>
</evidence>
<keyword evidence="2" id="KW-0902">Two-component regulatory system</keyword>
<dbReference type="RefSeq" id="WP_073040588.1">
    <property type="nucleotide sequence ID" value="NZ_FQVB01000030.1"/>
</dbReference>
<dbReference type="GO" id="GO:0006355">
    <property type="term" value="P:regulation of DNA-templated transcription"/>
    <property type="evidence" value="ECO:0007669"/>
    <property type="project" value="TreeGrafter"/>
</dbReference>
<gene>
    <name evidence="6" type="ORF">SAMN02745206_02837</name>
</gene>
<sequence length="122" mass="13535">MEGLRVLLVDDEVEFVSTLAERLEIRGMEVLVASDGEEALRRVQEEPLDVVVLDVRMPGLGGLDVLKRIKEMKPDLPVILLTGHSATRDGIEGMRLGAFDYLMKPLDIETLMAKMKEACAGR</sequence>
<dbReference type="Proteomes" id="UP000184076">
    <property type="component" value="Unassembled WGS sequence"/>
</dbReference>
<dbReference type="InterPro" id="IPR011006">
    <property type="entry name" value="CheY-like_superfamily"/>
</dbReference>
<accession>A0A1M5F995</accession>
<feature type="domain" description="Response regulatory" evidence="5">
    <location>
        <begin position="5"/>
        <end position="119"/>
    </location>
</feature>
<keyword evidence="7" id="KW-1185">Reference proteome</keyword>
<name>A0A1M5F995_9BACT</name>
<keyword evidence="3" id="KW-0238">DNA-binding</keyword>
<dbReference type="InterPro" id="IPR039420">
    <property type="entry name" value="WalR-like"/>
</dbReference>
<dbReference type="OrthoDB" id="9788090at2"/>
<evidence type="ECO:0000259" key="5">
    <source>
        <dbReference type="PROSITE" id="PS50110"/>
    </source>
</evidence>
<proteinExistence type="predicted"/>
<evidence type="ECO:0000256" key="2">
    <source>
        <dbReference type="ARBA" id="ARBA00023012"/>
    </source>
</evidence>
<dbReference type="SMART" id="SM00448">
    <property type="entry name" value="REC"/>
    <property type="match status" value="1"/>
</dbReference>
<feature type="modified residue" description="4-aspartylphosphate" evidence="4">
    <location>
        <position position="54"/>
    </location>
</feature>
<dbReference type="GO" id="GO:0005829">
    <property type="term" value="C:cytosol"/>
    <property type="evidence" value="ECO:0007669"/>
    <property type="project" value="TreeGrafter"/>
</dbReference>
<dbReference type="STRING" id="1121391.SAMN02745206_02837"/>
<dbReference type="Gene3D" id="3.40.50.2300">
    <property type="match status" value="1"/>
</dbReference>
<dbReference type="PANTHER" id="PTHR48111">
    <property type="entry name" value="REGULATOR OF RPOS"/>
    <property type="match status" value="1"/>
</dbReference>
<dbReference type="InterPro" id="IPR001789">
    <property type="entry name" value="Sig_transdc_resp-reg_receiver"/>
</dbReference>
<dbReference type="GO" id="GO:0000976">
    <property type="term" value="F:transcription cis-regulatory region binding"/>
    <property type="evidence" value="ECO:0007669"/>
    <property type="project" value="TreeGrafter"/>
</dbReference>
<evidence type="ECO:0000256" key="4">
    <source>
        <dbReference type="PROSITE-ProRule" id="PRU00169"/>
    </source>
</evidence>
<dbReference type="GO" id="GO:0000156">
    <property type="term" value="F:phosphorelay response regulator activity"/>
    <property type="evidence" value="ECO:0007669"/>
    <property type="project" value="TreeGrafter"/>
</dbReference>
<organism evidence="6 7">
    <name type="scientific">Desulfacinum infernum DSM 9756</name>
    <dbReference type="NCBI Taxonomy" id="1121391"/>
    <lineage>
        <taxon>Bacteria</taxon>
        <taxon>Pseudomonadati</taxon>
        <taxon>Thermodesulfobacteriota</taxon>
        <taxon>Syntrophobacteria</taxon>
        <taxon>Syntrophobacterales</taxon>
        <taxon>Syntrophobacteraceae</taxon>
        <taxon>Desulfacinum</taxon>
    </lineage>
</organism>
<evidence type="ECO:0000256" key="1">
    <source>
        <dbReference type="ARBA" id="ARBA00022553"/>
    </source>
</evidence>
<dbReference type="GO" id="GO:0032993">
    <property type="term" value="C:protein-DNA complex"/>
    <property type="evidence" value="ECO:0007669"/>
    <property type="project" value="TreeGrafter"/>
</dbReference>
<dbReference type="AlphaFoldDB" id="A0A1M5F995"/>